<dbReference type="InterPro" id="IPR034744">
    <property type="entry name" value="RH2"/>
</dbReference>
<evidence type="ECO:0000256" key="1">
    <source>
        <dbReference type="ARBA" id="ARBA00004496"/>
    </source>
</evidence>
<dbReference type="PROSITE" id="PS51777">
    <property type="entry name" value="RH2"/>
    <property type="match status" value="1"/>
</dbReference>
<dbReference type="Proteomes" id="UP000746747">
    <property type="component" value="Unassembled WGS sequence"/>
</dbReference>
<feature type="region of interest" description="Disordered" evidence="6">
    <location>
        <begin position="278"/>
        <end position="307"/>
    </location>
</feature>
<dbReference type="GO" id="GO:0005737">
    <property type="term" value="C:cytoplasm"/>
    <property type="evidence" value="ECO:0007669"/>
    <property type="project" value="UniProtKB-SubCell"/>
</dbReference>
<feature type="coiled-coil region" evidence="5">
    <location>
        <begin position="369"/>
        <end position="469"/>
    </location>
</feature>
<evidence type="ECO:0000259" key="8">
    <source>
        <dbReference type="PROSITE" id="PS51777"/>
    </source>
</evidence>
<dbReference type="EMBL" id="CAKAEH010001030">
    <property type="protein sequence ID" value="CAG9532670.1"/>
    <property type="molecule type" value="Genomic_DNA"/>
</dbReference>
<dbReference type="InterPro" id="IPR039911">
    <property type="entry name" value="JIP3/JIP4"/>
</dbReference>
<comment type="subcellular location">
    <subcellularLocation>
        <location evidence="1">Cytoplasm</location>
    </subcellularLocation>
</comment>
<reference evidence="9" key="1">
    <citation type="submission" date="2021-09" db="EMBL/GenBank/DDBJ databases">
        <authorList>
            <consortium name="Pathogen Informatics"/>
        </authorList>
    </citation>
    <scope>NUCLEOTIDE SEQUENCE</scope>
</reference>
<dbReference type="PROSITE" id="PS51776">
    <property type="entry name" value="RH1"/>
    <property type="match status" value="1"/>
</dbReference>
<gene>
    <name evidence="9" type="ORF">CJOHNSTONI_LOCUS2961</name>
</gene>
<dbReference type="Pfam" id="PF16471">
    <property type="entry name" value="JIP_LZII"/>
    <property type="match status" value="1"/>
</dbReference>
<sequence>MMEITQNNNAMHSSTNSSSSEVVYGATGSVSSAGDDTRVMSEKVQLLASSIYKEFETMIEKNGEDSVKNLMPLVVNVLESLDLAYLEKEECSVDLEMLKEDNEQLMTQYEREKQLRRAQDQKCLEIEDSLMEQNRELESKIESLESIMRMLELKARNASDHAARLEEREADQKVEFDKLHERYNVLLRTHIDHMERTKYLMGSEKFEMMQSMPLPSQQLRTKLGMAASVDASTIRGVSDLISAHMSQSTTLDVNLANHINNESDWYDELVQNASDILQSPRDHSSSTVQTPREALPPASLPDDVVQPSTSAPAAITMTNDTVDSLGADLTGALVDPAEFASAGMGREVENLIKENTELLETKNALNIVKNDLIARVDELSSEQDILREEIRSLEMVRSKMNERIKELESEVRDLKEKLEVRSEDDQEDLSTAQRKRFTRLEMARVLLERNQYKEKLMELQEAMKWTEMQRAKRLNALNSKKSSGIWEFFSGLFMHEPPHSSNRRRRTGGNERDALRRSNTKTIDFMDSDYSSERRAAERRQQYKIVKEHMNREGSDRFHAYGWSVPAIFGERNENVVVPVPVFCRPLIDLDPSLKIWCSSGVTLRGGRTVDGEYIVDDSMFCSDPKILRESAPLCEKSIDQLDLKNKKTMEDEREVEMFPWKSSSMLWVCSSNQGHSHVVILDANNPNSVIDTFQACSAHVLCVSSVPGVQELDYPSEDTNWKNFCRGGGYVKGLPSDINDQEQFGAVQWVELLKLESDEDTTLTYCGPGQKPSPQRSRDFSVCEQTAPSTSEINQGLNEVTELGKLYLVTRNFKMENELKNESETKKIENSGIVKKYIRLEKLKGAFEKGPILDTFEQAEKDSSGTLPAHIKSKLSKYEGLLDNMTALPTMWMGSQNDYIFIHSAVSKWRKCLRRIKMSDAVLSILHYKGRVFAALANGSVAVFHRDASGGWSEAGYHCITVGRATSSVRSLSIVGDRLWAAYRNCIIVIDPKELIVKKVFAAHPRRDSQVRHMEWVGDGVWISIRLDSTLRLYHAYNYEHLQDIDIEPYVTKILGTNNLDYSYMRTTALLAICRRLWIGTGTGVIISVPLAGTNENRVETKVETHSHTEDVRGPGGLIRVYGDMDIKKVSSSTFIPYCDMSRAQLSFHGHKDSVKFFLAIPGANTDVSSATPEKSLDYTGELDKSASFKMLIVSGGDGYIDFRMGEEEDVIDMANTVQARDMSHLIVWEVSAKPPF</sequence>
<keyword evidence="10" id="KW-1185">Reference proteome</keyword>
<evidence type="ECO:0000259" key="7">
    <source>
        <dbReference type="PROSITE" id="PS51776"/>
    </source>
</evidence>
<evidence type="ECO:0000256" key="3">
    <source>
        <dbReference type="ARBA" id="ARBA00022490"/>
    </source>
</evidence>
<feature type="region of interest" description="Disordered" evidence="6">
    <location>
        <begin position="1"/>
        <end position="22"/>
    </location>
</feature>
<keyword evidence="4 5" id="KW-0175">Coiled coil</keyword>
<feature type="compositionally biased region" description="Low complexity" evidence="6">
    <location>
        <begin position="7"/>
        <end position="20"/>
    </location>
</feature>
<dbReference type="Gene3D" id="1.20.5.1000">
    <property type="entry name" value="arf6 gtpase in complex with a specific effector, jip4"/>
    <property type="match status" value="1"/>
</dbReference>
<name>A0A8J2LZE8_9BILA</name>
<dbReference type="GO" id="GO:0019894">
    <property type="term" value="F:kinesin binding"/>
    <property type="evidence" value="ECO:0007669"/>
    <property type="project" value="TreeGrafter"/>
</dbReference>
<evidence type="ECO:0000256" key="2">
    <source>
        <dbReference type="ARBA" id="ARBA00009866"/>
    </source>
</evidence>
<comment type="caution">
    <text evidence="9">The sequence shown here is derived from an EMBL/GenBank/DDBJ whole genome shotgun (WGS) entry which is preliminary data.</text>
</comment>
<dbReference type="PANTHER" id="PTHR13886:SF4">
    <property type="entry name" value="JNK-INTERACTING PROTEIN 3"/>
    <property type="match status" value="1"/>
</dbReference>
<proteinExistence type="inferred from homology"/>
<dbReference type="Gene3D" id="1.20.58.1770">
    <property type="match status" value="1"/>
</dbReference>
<dbReference type="AlphaFoldDB" id="A0A8J2LZE8"/>
<evidence type="ECO:0000256" key="4">
    <source>
        <dbReference type="ARBA" id="ARBA00023054"/>
    </source>
</evidence>
<dbReference type="GO" id="GO:0008432">
    <property type="term" value="F:JUN kinase binding"/>
    <property type="evidence" value="ECO:0007669"/>
    <property type="project" value="TreeGrafter"/>
</dbReference>
<dbReference type="Pfam" id="PF19056">
    <property type="entry name" value="WD40_2"/>
    <property type="match status" value="1"/>
</dbReference>
<dbReference type="FunFam" id="1.20.5.1000:FF:000001">
    <property type="entry name" value="C-Jun-amino-terminal kinase-interacting protein 3 isoform X2"/>
    <property type="match status" value="1"/>
</dbReference>
<dbReference type="Pfam" id="PF09744">
    <property type="entry name" value="RH1"/>
    <property type="match status" value="1"/>
</dbReference>
<feature type="domain" description="RH1" evidence="7">
    <location>
        <begin position="27"/>
        <end position="115"/>
    </location>
</feature>
<evidence type="ECO:0000256" key="6">
    <source>
        <dbReference type="SAM" id="MobiDB-lite"/>
    </source>
</evidence>
<evidence type="ECO:0000256" key="5">
    <source>
        <dbReference type="SAM" id="Coils"/>
    </source>
</evidence>
<accession>A0A8J2LZE8</accession>
<dbReference type="OrthoDB" id="10256043at2759"/>
<evidence type="ECO:0000313" key="9">
    <source>
        <dbReference type="EMBL" id="CAG9532670.1"/>
    </source>
</evidence>
<dbReference type="InterPro" id="IPR034743">
    <property type="entry name" value="RH1"/>
</dbReference>
<dbReference type="InterPro" id="IPR032486">
    <property type="entry name" value="JIP_LZII"/>
</dbReference>
<dbReference type="GO" id="GO:0030159">
    <property type="term" value="F:signaling receptor complex adaptor activity"/>
    <property type="evidence" value="ECO:0007669"/>
    <property type="project" value="TreeGrafter"/>
</dbReference>
<protein>
    <submittedName>
        <fullName evidence="9">Uncharacterized protein</fullName>
    </submittedName>
</protein>
<dbReference type="GO" id="GO:0005078">
    <property type="term" value="F:MAP-kinase scaffold activity"/>
    <property type="evidence" value="ECO:0007669"/>
    <property type="project" value="InterPro"/>
</dbReference>
<dbReference type="InterPro" id="IPR036322">
    <property type="entry name" value="WD40_repeat_dom_sf"/>
</dbReference>
<dbReference type="SUPFAM" id="SSF50978">
    <property type="entry name" value="WD40 repeat-like"/>
    <property type="match status" value="1"/>
</dbReference>
<organism evidence="9 10">
    <name type="scientific">Cercopithifilaria johnstoni</name>
    <dbReference type="NCBI Taxonomy" id="2874296"/>
    <lineage>
        <taxon>Eukaryota</taxon>
        <taxon>Metazoa</taxon>
        <taxon>Ecdysozoa</taxon>
        <taxon>Nematoda</taxon>
        <taxon>Chromadorea</taxon>
        <taxon>Rhabditida</taxon>
        <taxon>Spirurina</taxon>
        <taxon>Spiruromorpha</taxon>
        <taxon>Filarioidea</taxon>
        <taxon>Onchocercidae</taxon>
        <taxon>Cercopithifilaria</taxon>
    </lineage>
</organism>
<dbReference type="PANTHER" id="PTHR13886">
    <property type="entry name" value="JNK/SAPK-ASSOCIATED PROTEIN"/>
    <property type="match status" value="1"/>
</dbReference>
<feature type="coiled-coil region" evidence="5">
    <location>
        <begin position="88"/>
        <end position="182"/>
    </location>
</feature>
<dbReference type="GO" id="GO:0016192">
    <property type="term" value="P:vesicle-mediated transport"/>
    <property type="evidence" value="ECO:0007669"/>
    <property type="project" value="TreeGrafter"/>
</dbReference>
<comment type="similarity">
    <text evidence="2">Belongs to the JIP scaffold family.</text>
</comment>
<evidence type="ECO:0000313" key="10">
    <source>
        <dbReference type="Proteomes" id="UP000746747"/>
    </source>
</evidence>
<feature type="domain" description="RH2" evidence="8">
    <location>
        <begin position="434"/>
        <end position="507"/>
    </location>
</feature>
<keyword evidence="3" id="KW-0963">Cytoplasm</keyword>